<gene>
    <name evidence="15" type="ORF">RGD00_04620</name>
</gene>
<dbReference type="Gene3D" id="2.40.170.20">
    <property type="entry name" value="TonB-dependent receptor, beta-barrel domain"/>
    <property type="match status" value="1"/>
</dbReference>
<reference evidence="15 16" key="1">
    <citation type="submission" date="2023-09" db="EMBL/GenBank/DDBJ databases">
        <title>Xinfangfangia sedmenti sp. nov., isolated the sedment.</title>
        <authorList>
            <person name="Xu L."/>
        </authorList>
    </citation>
    <scope>NUCLEOTIDE SEQUENCE [LARGE SCALE GENOMIC DNA]</scope>
    <source>
        <strain evidence="15 16">LG-4</strain>
    </source>
</reference>
<evidence type="ECO:0000259" key="14">
    <source>
        <dbReference type="Pfam" id="PF07715"/>
    </source>
</evidence>
<keyword evidence="9 10" id="KW-0998">Cell outer membrane</keyword>
<dbReference type="Pfam" id="PF07715">
    <property type="entry name" value="Plug"/>
    <property type="match status" value="1"/>
</dbReference>
<keyword evidence="8 15" id="KW-0675">Receptor</keyword>
<feature type="domain" description="TonB-dependent receptor plug" evidence="14">
    <location>
        <begin position="80"/>
        <end position="178"/>
    </location>
</feature>
<sequence>MTTSRPPQTGAAETPAQIRTTLGLLPVLAISAAVAAPAHAQTAQQPETTVLDPITLQARPDPATNLTVTEGSSSKLTAPLLDTPKTISIITQREIEERGATSVLEVLRTTPGVTLGSGEGGTPLGDRMFVRGFQAATDMMVDGVRNLGRTSQEAFAVESVEIAKGPGGAYSGRGSTGGSINLVSKQAHEGETFHHLSATAGNASHARLTYDGNYDLGNGLAARLNLMAQDSGVPGRDYLKDDRRGIAIALSKRFGEGSKLSFNVLHTKADTTPDLGVPFANANYVATHGTDFGTGTLADPFRPLESMRAENFYGSVLRDHREVTNQSAQLKFEHEFSDNLRLESALTWIGSEQFYQVTRPTINAAGEVARDLRSGGKKNRGVAFTTALTGTFHTGTIQHDFAVGIELTRDKLSSASLTGGYTVPPTDLFNPDPLTPVTGAPVWGPFGLPTTTDTRALYVFDTMTFNPQWELNLGLRFDRYEVNTYGTVGGVPDTPFGRTDNMVNYSLGLVYKPAPNGSIYLSFGTSSNPSGECATMAGGADGAAACTLTANNANLEPEKNRSIEIGTKWAVFDERLLLTAAVFHTEKTNQRALDPLGNVALIGNSRAQGFELGAAGQINDRWGISAGYAFTDAKLVDGGFVGGVADPDNGNQLQFVARHSFSLWTTYDVTDRLTLGGGATFTGKRFLNAANTAILPSQWRVDAFAAYEINEKADLQLNVTNLFDERLYDASHVGLFANRAPGRAATLKVNYRF</sequence>
<accession>A0ABU1F4S6</accession>
<dbReference type="NCBIfam" id="TIGR01783">
    <property type="entry name" value="TonB-siderophor"/>
    <property type="match status" value="1"/>
</dbReference>
<name>A0ABU1F4S6_9RHOB</name>
<dbReference type="InterPro" id="IPR012910">
    <property type="entry name" value="Plug_dom"/>
</dbReference>
<dbReference type="InterPro" id="IPR036942">
    <property type="entry name" value="Beta-barrel_TonB_sf"/>
</dbReference>
<evidence type="ECO:0000256" key="10">
    <source>
        <dbReference type="PROSITE-ProRule" id="PRU01360"/>
    </source>
</evidence>
<proteinExistence type="inferred from homology"/>
<comment type="caution">
    <text evidence="15">The sequence shown here is derived from an EMBL/GenBank/DDBJ whole genome shotgun (WGS) entry which is preliminary data.</text>
</comment>
<dbReference type="InterPro" id="IPR010105">
    <property type="entry name" value="TonB_sidphr_rcpt"/>
</dbReference>
<dbReference type="PANTHER" id="PTHR32552:SF83">
    <property type="entry name" value="BLR3904 PROTEIN"/>
    <property type="match status" value="1"/>
</dbReference>
<evidence type="ECO:0000256" key="12">
    <source>
        <dbReference type="SAM" id="SignalP"/>
    </source>
</evidence>
<evidence type="ECO:0000256" key="1">
    <source>
        <dbReference type="ARBA" id="ARBA00004571"/>
    </source>
</evidence>
<keyword evidence="12" id="KW-0732">Signal</keyword>
<dbReference type="CDD" id="cd01347">
    <property type="entry name" value="ligand_gated_channel"/>
    <property type="match status" value="1"/>
</dbReference>
<dbReference type="InterPro" id="IPR000531">
    <property type="entry name" value="Beta-barrel_TonB"/>
</dbReference>
<evidence type="ECO:0000256" key="9">
    <source>
        <dbReference type="ARBA" id="ARBA00023237"/>
    </source>
</evidence>
<dbReference type="Proteomes" id="UP001247754">
    <property type="component" value="Unassembled WGS sequence"/>
</dbReference>
<dbReference type="Pfam" id="PF00593">
    <property type="entry name" value="TonB_dep_Rec_b-barrel"/>
    <property type="match status" value="1"/>
</dbReference>
<dbReference type="InterPro" id="IPR037066">
    <property type="entry name" value="Plug_dom_sf"/>
</dbReference>
<feature type="domain" description="TonB-dependent receptor-like beta-barrel" evidence="13">
    <location>
        <begin position="285"/>
        <end position="722"/>
    </location>
</feature>
<evidence type="ECO:0000313" key="16">
    <source>
        <dbReference type="Proteomes" id="UP001247754"/>
    </source>
</evidence>
<comment type="similarity">
    <text evidence="2 10 11">Belongs to the TonB-dependent receptor family.</text>
</comment>
<dbReference type="PROSITE" id="PS52016">
    <property type="entry name" value="TONB_DEPENDENT_REC_3"/>
    <property type="match status" value="1"/>
</dbReference>
<evidence type="ECO:0000313" key="15">
    <source>
        <dbReference type="EMBL" id="MDR5651873.1"/>
    </source>
</evidence>
<dbReference type="PANTHER" id="PTHR32552">
    <property type="entry name" value="FERRICHROME IRON RECEPTOR-RELATED"/>
    <property type="match status" value="1"/>
</dbReference>
<keyword evidence="16" id="KW-1185">Reference proteome</keyword>
<evidence type="ECO:0000256" key="7">
    <source>
        <dbReference type="ARBA" id="ARBA00023136"/>
    </source>
</evidence>
<feature type="chain" id="PRO_5045449831" evidence="12">
    <location>
        <begin position="41"/>
        <end position="753"/>
    </location>
</feature>
<dbReference type="RefSeq" id="WP_310456119.1">
    <property type="nucleotide sequence ID" value="NZ_JAVKPH010000003.1"/>
</dbReference>
<keyword evidence="5 10" id="KW-0812">Transmembrane</keyword>
<keyword evidence="4 10" id="KW-1134">Transmembrane beta strand</keyword>
<dbReference type="InterPro" id="IPR039426">
    <property type="entry name" value="TonB-dep_rcpt-like"/>
</dbReference>
<keyword evidence="3 10" id="KW-0813">Transport</keyword>
<evidence type="ECO:0000256" key="8">
    <source>
        <dbReference type="ARBA" id="ARBA00023170"/>
    </source>
</evidence>
<organism evidence="15 16">
    <name type="scientific">Ruixingdingia sedimenti</name>
    <dbReference type="NCBI Taxonomy" id="3073604"/>
    <lineage>
        <taxon>Bacteria</taxon>
        <taxon>Pseudomonadati</taxon>
        <taxon>Pseudomonadota</taxon>
        <taxon>Alphaproteobacteria</taxon>
        <taxon>Rhodobacterales</taxon>
        <taxon>Paracoccaceae</taxon>
        <taxon>Ruixingdingia</taxon>
    </lineage>
</organism>
<dbReference type="SUPFAM" id="SSF56935">
    <property type="entry name" value="Porins"/>
    <property type="match status" value="1"/>
</dbReference>
<dbReference type="Gene3D" id="2.170.130.10">
    <property type="entry name" value="TonB-dependent receptor, plug domain"/>
    <property type="match status" value="1"/>
</dbReference>
<feature type="signal peptide" evidence="12">
    <location>
        <begin position="1"/>
        <end position="40"/>
    </location>
</feature>
<dbReference type="EMBL" id="JAVKPH010000003">
    <property type="protein sequence ID" value="MDR5651873.1"/>
    <property type="molecule type" value="Genomic_DNA"/>
</dbReference>
<evidence type="ECO:0000256" key="5">
    <source>
        <dbReference type="ARBA" id="ARBA00022692"/>
    </source>
</evidence>
<evidence type="ECO:0000256" key="4">
    <source>
        <dbReference type="ARBA" id="ARBA00022452"/>
    </source>
</evidence>
<evidence type="ECO:0000256" key="11">
    <source>
        <dbReference type="RuleBase" id="RU003357"/>
    </source>
</evidence>
<comment type="subcellular location">
    <subcellularLocation>
        <location evidence="1 10">Cell outer membrane</location>
        <topology evidence="1 10">Multi-pass membrane protein</topology>
    </subcellularLocation>
</comment>
<keyword evidence="7 10" id="KW-0472">Membrane</keyword>
<evidence type="ECO:0000259" key="13">
    <source>
        <dbReference type="Pfam" id="PF00593"/>
    </source>
</evidence>
<keyword evidence="6 11" id="KW-0798">TonB box</keyword>
<protein>
    <submittedName>
        <fullName evidence="15">TonB-dependent siderophore receptor</fullName>
    </submittedName>
</protein>
<evidence type="ECO:0000256" key="3">
    <source>
        <dbReference type="ARBA" id="ARBA00022448"/>
    </source>
</evidence>
<evidence type="ECO:0000256" key="2">
    <source>
        <dbReference type="ARBA" id="ARBA00009810"/>
    </source>
</evidence>
<evidence type="ECO:0000256" key="6">
    <source>
        <dbReference type="ARBA" id="ARBA00023077"/>
    </source>
</evidence>